<reference evidence="3" key="1">
    <citation type="journal article" date="2019" name="Int. J. Syst. Evol. Microbiol.">
        <title>The Global Catalogue of Microorganisms (GCM) 10K type strain sequencing project: providing services to taxonomists for standard genome sequencing and annotation.</title>
        <authorList>
            <consortium name="The Broad Institute Genomics Platform"/>
            <consortium name="The Broad Institute Genome Sequencing Center for Infectious Disease"/>
            <person name="Wu L."/>
            <person name="Ma J."/>
        </authorList>
    </citation>
    <scope>NUCLEOTIDE SEQUENCE [LARGE SCALE GENOMIC DNA]</scope>
    <source>
        <strain evidence="3">JCM 9687</strain>
    </source>
</reference>
<name>A0ABP6S2S5_9PSEU</name>
<keyword evidence="3" id="KW-1185">Reference proteome</keyword>
<sequence length="211" mass="21741">MPVEVVVGEVEHDPGLRGQRPGPVQLEAGQLDGEHPVPGAHRVDDGQPDVPAGDDVEPGGAQHRFEHGDGGGLAVGAGDGEPVGGFGPRPVEPPGEFDLADDLDARGGGGGQQRRAGPPAGTGDDEVGPGGRFEQSGQEPTAAGADGVERGEPFFGRVGDGDFGTGRQQRFGGRAAGHPGTRDQHPPVPQRSGHRTLLSCRRRGRRDRQPP</sequence>
<evidence type="ECO:0000313" key="2">
    <source>
        <dbReference type="EMBL" id="GAA3366399.1"/>
    </source>
</evidence>
<dbReference type="Proteomes" id="UP001500483">
    <property type="component" value="Unassembled WGS sequence"/>
</dbReference>
<comment type="caution">
    <text evidence="2">The sequence shown here is derived from an EMBL/GenBank/DDBJ whole genome shotgun (WGS) entry which is preliminary data.</text>
</comment>
<organism evidence="2 3">
    <name type="scientific">Saccharopolyspora gregorii</name>
    <dbReference type="NCBI Taxonomy" id="33914"/>
    <lineage>
        <taxon>Bacteria</taxon>
        <taxon>Bacillati</taxon>
        <taxon>Actinomycetota</taxon>
        <taxon>Actinomycetes</taxon>
        <taxon>Pseudonocardiales</taxon>
        <taxon>Pseudonocardiaceae</taxon>
        <taxon>Saccharopolyspora</taxon>
    </lineage>
</organism>
<accession>A0ABP6S2S5</accession>
<proteinExistence type="predicted"/>
<feature type="compositionally biased region" description="Basic residues" evidence="1">
    <location>
        <begin position="200"/>
        <end position="211"/>
    </location>
</feature>
<gene>
    <name evidence="2" type="ORF">GCM10020366_69920</name>
</gene>
<feature type="compositionally biased region" description="Gly residues" evidence="1">
    <location>
        <begin position="70"/>
        <end position="87"/>
    </location>
</feature>
<feature type="region of interest" description="Disordered" evidence="1">
    <location>
        <begin position="1"/>
        <end position="211"/>
    </location>
</feature>
<evidence type="ECO:0000256" key="1">
    <source>
        <dbReference type="SAM" id="MobiDB-lite"/>
    </source>
</evidence>
<protein>
    <submittedName>
        <fullName evidence="2">Uncharacterized protein</fullName>
    </submittedName>
</protein>
<dbReference type="EMBL" id="BAAAYK010000039">
    <property type="protein sequence ID" value="GAA3366399.1"/>
    <property type="molecule type" value="Genomic_DNA"/>
</dbReference>
<feature type="compositionally biased region" description="Low complexity" evidence="1">
    <location>
        <begin position="165"/>
        <end position="177"/>
    </location>
</feature>
<evidence type="ECO:0000313" key="3">
    <source>
        <dbReference type="Proteomes" id="UP001500483"/>
    </source>
</evidence>